<dbReference type="InterPro" id="IPR003740">
    <property type="entry name" value="YitT"/>
</dbReference>
<keyword evidence="5 6" id="KW-0472">Membrane</keyword>
<evidence type="ECO:0000313" key="9">
    <source>
        <dbReference type="Proteomes" id="UP000277864"/>
    </source>
</evidence>
<protein>
    <submittedName>
        <fullName evidence="8">YitT family protein</fullName>
    </submittedName>
</protein>
<dbReference type="OrthoDB" id="2417289at2"/>
<dbReference type="EMBL" id="PXZH01000002">
    <property type="protein sequence ID" value="RST89513.1"/>
    <property type="molecule type" value="Genomic_DNA"/>
</dbReference>
<dbReference type="Pfam" id="PF10035">
    <property type="entry name" value="DUF2179"/>
    <property type="match status" value="1"/>
</dbReference>
<dbReference type="InterPro" id="IPR015867">
    <property type="entry name" value="N-reg_PII/ATP_PRibTrfase_C"/>
</dbReference>
<evidence type="ECO:0000256" key="6">
    <source>
        <dbReference type="SAM" id="Phobius"/>
    </source>
</evidence>
<feature type="transmembrane region" description="Helical" evidence="6">
    <location>
        <begin position="12"/>
        <end position="33"/>
    </location>
</feature>
<keyword evidence="2" id="KW-1003">Cell membrane</keyword>
<evidence type="ECO:0000256" key="2">
    <source>
        <dbReference type="ARBA" id="ARBA00022475"/>
    </source>
</evidence>
<comment type="subcellular location">
    <subcellularLocation>
        <location evidence="1">Cell membrane</location>
        <topology evidence="1">Multi-pass membrane protein</topology>
    </subcellularLocation>
</comment>
<dbReference type="Proteomes" id="UP000277864">
    <property type="component" value="Unassembled WGS sequence"/>
</dbReference>
<dbReference type="CDD" id="cd16380">
    <property type="entry name" value="YitT_C"/>
    <property type="match status" value="1"/>
</dbReference>
<organism evidence="8 9">
    <name type="scientific">Vagococcus humatus</name>
    <dbReference type="NCBI Taxonomy" id="1889241"/>
    <lineage>
        <taxon>Bacteria</taxon>
        <taxon>Bacillati</taxon>
        <taxon>Bacillota</taxon>
        <taxon>Bacilli</taxon>
        <taxon>Lactobacillales</taxon>
        <taxon>Enterococcaceae</taxon>
        <taxon>Vagococcus</taxon>
    </lineage>
</organism>
<keyword evidence="3 6" id="KW-0812">Transmembrane</keyword>
<dbReference type="PIRSF" id="PIRSF006483">
    <property type="entry name" value="Membrane_protein_YitT"/>
    <property type="match status" value="1"/>
</dbReference>
<dbReference type="PANTHER" id="PTHR33545">
    <property type="entry name" value="UPF0750 MEMBRANE PROTEIN YITT-RELATED"/>
    <property type="match status" value="1"/>
</dbReference>
<dbReference type="AlphaFoldDB" id="A0A3S0AXL5"/>
<accession>A0A3S0AXL5</accession>
<dbReference type="PANTHER" id="PTHR33545:SF5">
    <property type="entry name" value="UPF0750 MEMBRANE PROTEIN YITT"/>
    <property type="match status" value="1"/>
</dbReference>
<feature type="transmembrane region" description="Helical" evidence="6">
    <location>
        <begin position="81"/>
        <end position="104"/>
    </location>
</feature>
<dbReference type="GO" id="GO:0005886">
    <property type="term" value="C:plasma membrane"/>
    <property type="evidence" value="ECO:0007669"/>
    <property type="project" value="UniProtKB-SubCell"/>
</dbReference>
<evidence type="ECO:0000259" key="7">
    <source>
        <dbReference type="Pfam" id="PF10035"/>
    </source>
</evidence>
<proteinExistence type="predicted"/>
<dbReference type="RefSeq" id="WP_125943445.1">
    <property type="nucleotide sequence ID" value="NZ_PXZH01000002.1"/>
</dbReference>
<evidence type="ECO:0000256" key="4">
    <source>
        <dbReference type="ARBA" id="ARBA00022989"/>
    </source>
</evidence>
<evidence type="ECO:0000256" key="3">
    <source>
        <dbReference type="ARBA" id="ARBA00022692"/>
    </source>
</evidence>
<name>A0A3S0AXL5_9ENTE</name>
<evidence type="ECO:0000256" key="1">
    <source>
        <dbReference type="ARBA" id="ARBA00004651"/>
    </source>
</evidence>
<gene>
    <name evidence="8" type="ORF">C7P63_06565</name>
</gene>
<reference evidence="8 9" key="1">
    <citation type="submission" date="2018-03" db="EMBL/GenBank/DDBJ databases">
        <authorList>
            <person name="Gulvik C.A."/>
        </authorList>
    </citation>
    <scope>NUCLEOTIDE SEQUENCE [LARGE SCALE GENOMIC DNA]</scope>
    <source>
        <strain evidence="8 9">JCM 31581</strain>
    </source>
</reference>
<evidence type="ECO:0000256" key="5">
    <source>
        <dbReference type="ARBA" id="ARBA00023136"/>
    </source>
</evidence>
<sequence length="283" mass="31458">MRKNATKLTVVTVYAFLYAIALNFFWQTAHIYAGGLTGISQIFTTIMDRWFQVSIPISVIYYMLNLPLLVIAWIKIDHKLVVYTIISVTFASLAVHFVPTVVLIKDPIICAIFGGAMNGLSLGIALKHGITTGGLDIVIIGLRKLTGKSVGVISMVINGTIVFTAGYLFGWPYAFYSLLSIFVSGKVTDLVYTKYKKVQVMIVTKNPDVVIPKIQEQLTRGMTVIRDAEGAYNHQNHAIIIAVITNHEMETLEEIINEVDPNCFVSISQDVKILGNFEEMMFL</sequence>
<dbReference type="Pfam" id="PF02588">
    <property type="entry name" value="YitT_membrane"/>
    <property type="match status" value="1"/>
</dbReference>
<keyword evidence="9" id="KW-1185">Reference proteome</keyword>
<feature type="transmembrane region" description="Helical" evidence="6">
    <location>
        <begin position="149"/>
        <end position="169"/>
    </location>
</feature>
<evidence type="ECO:0000313" key="8">
    <source>
        <dbReference type="EMBL" id="RST89513.1"/>
    </source>
</evidence>
<dbReference type="Gene3D" id="3.30.70.120">
    <property type="match status" value="1"/>
</dbReference>
<feature type="domain" description="DUF2179" evidence="7">
    <location>
        <begin position="220"/>
        <end position="275"/>
    </location>
</feature>
<keyword evidence="4 6" id="KW-1133">Transmembrane helix</keyword>
<dbReference type="InterPro" id="IPR051461">
    <property type="entry name" value="UPF0750_membrane"/>
</dbReference>
<feature type="transmembrane region" description="Helical" evidence="6">
    <location>
        <begin position="53"/>
        <end position="74"/>
    </location>
</feature>
<dbReference type="InterPro" id="IPR019264">
    <property type="entry name" value="DUF2179"/>
</dbReference>
<comment type="caution">
    <text evidence="8">The sequence shown here is derived from an EMBL/GenBank/DDBJ whole genome shotgun (WGS) entry which is preliminary data.</text>
</comment>